<gene>
    <name evidence="3" type="ORF">COX08_01615</name>
</gene>
<dbReference type="AlphaFoldDB" id="A0A2H0B6L8"/>
<evidence type="ECO:0000256" key="1">
    <source>
        <dbReference type="SAM" id="MobiDB-lite"/>
    </source>
</evidence>
<sequence>IFGITGTYYYLDLQKNIKVADRVSTPTQYNQEIEITPEETPQPTVSSQLSLCYQTCQFSFQCQGDLECLDVSGEKKCVNPSCAQNNACDCANDQEASPSADLVQLSQYNSEPNGIGGLESSPTPTVKPSPTVAPKPSVKPTAIATISAKTAENYLAENVTDEEYDPQLPDAGFPSISIFIIMIAIFSTSAGLILLNKKS</sequence>
<feature type="transmembrane region" description="Helical" evidence="2">
    <location>
        <begin position="176"/>
        <end position="195"/>
    </location>
</feature>
<feature type="region of interest" description="Disordered" evidence="1">
    <location>
        <begin position="112"/>
        <end position="137"/>
    </location>
</feature>
<evidence type="ECO:0000313" key="4">
    <source>
        <dbReference type="Proteomes" id="UP000229459"/>
    </source>
</evidence>
<dbReference type="Proteomes" id="UP000229459">
    <property type="component" value="Unassembled WGS sequence"/>
</dbReference>
<keyword evidence="2" id="KW-0472">Membrane</keyword>
<keyword evidence="2" id="KW-0812">Transmembrane</keyword>
<evidence type="ECO:0000256" key="2">
    <source>
        <dbReference type="SAM" id="Phobius"/>
    </source>
</evidence>
<name>A0A2H0B6L8_9BACT</name>
<organism evidence="3 4">
    <name type="scientific">Candidatus Beckwithbacteria bacterium CG23_combo_of_CG06-09_8_20_14_all_34_8</name>
    <dbReference type="NCBI Taxonomy" id="1974497"/>
    <lineage>
        <taxon>Bacteria</taxon>
        <taxon>Candidatus Beckwithiibacteriota</taxon>
    </lineage>
</organism>
<evidence type="ECO:0000313" key="3">
    <source>
        <dbReference type="EMBL" id="PIP53333.1"/>
    </source>
</evidence>
<dbReference type="EMBL" id="PCSR01000034">
    <property type="protein sequence ID" value="PIP53333.1"/>
    <property type="molecule type" value="Genomic_DNA"/>
</dbReference>
<keyword evidence="2" id="KW-1133">Transmembrane helix</keyword>
<accession>A0A2H0B6L8</accession>
<feature type="non-terminal residue" evidence="3">
    <location>
        <position position="1"/>
    </location>
</feature>
<comment type="caution">
    <text evidence="3">The sequence shown here is derived from an EMBL/GenBank/DDBJ whole genome shotgun (WGS) entry which is preliminary data.</text>
</comment>
<protein>
    <submittedName>
        <fullName evidence="3">Uncharacterized protein</fullName>
    </submittedName>
</protein>
<reference evidence="3 4" key="1">
    <citation type="submission" date="2017-09" db="EMBL/GenBank/DDBJ databases">
        <title>Depth-based differentiation of microbial function through sediment-hosted aquifers and enrichment of novel symbionts in the deep terrestrial subsurface.</title>
        <authorList>
            <person name="Probst A.J."/>
            <person name="Ladd B."/>
            <person name="Jarett J.K."/>
            <person name="Geller-Mcgrath D.E."/>
            <person name="Sieber C.M."/>
            <person name="Emerson J.B."/>
            <person name="Anantharaman K."/>
            <person name="Thomas B.C."/>
            <person name="Malmstrom R."/>
            <person name="Stieglmeier M."/>
            <person name="Klingl A."/>
            <person name="Woyke T."/>
            <person name="Ryan C.M."/>
            <person name="Banfield J.F."/>
        </authorList>
    </citation>
    <scope>NUCLEOTIDE SEQUENCE [LARGE SCALE GENOMIC DNA]</scope>
    <source>
        <strain evidence="3">CG23_combo_of_CG06-09_8_20_14_all_34_8</strain>
    </source>
</reference>
<proteinExistence type="predicted"/>